<comment type="caution">
    <text evidence="2">The sequence shown here is derived from an EMBL/GenBank/DDBJ whole genome shotgun (WGS) entry which is preliminary data.</text>
</comment>
<dbReference type="AlphaFoldDB" id="A0ABD0QP78"/>
<feature type="non-terminal residue" evidence="2">
    <location>
        <position position="1"/>
    </location>
</feature>
<dbReference type="Pfam" id="PF07679">
    <property type="entry name" value="I-set"/>
    <property type="match status" value="1"/>
</dbReference>
<proteinExistence type="predicted"/>
<dbReference type="InterPro" id="IPR007110">
    <property type="entry name" value="Ig-like_dom"/>
</dbReference>
<dbReference type="SUPFAM" id="SSF48726">
    <property type="entry name" value="Immunoglobulin"/>
    <property type="match status" value="1"/>
</dbReference>
<dbReference type="PROSITE" id="PS50835">
    <property type="entry name" value="IG_LIKE"/>
    <property type="match status" value="1"/>
</dbReference>
<accession>A0ABD0QP78</accession>
<reference evidence="2 3" key="1">
    <citation type="submission" date="2024-05" db="EMBL/GenBank/DDBJ databases">
        <title>Genome sequencing and assembly of Indian major carp, Cirrhinus mrigala (Hamilton, 1822).</title>
        <authorList>
            <person name="Mohindra V."/>
            <person name="Chowdhury L.M."/>
            <person name="Lal K."/>
            <person name="Jena J.K."/>
        </authorList>
    </citation>
    <scope>NUCLEOTIDE SEQUENCE [LARGE SCALE GENOMIC DNA]</scope>
    <source>
        <strain evidence="2">CM1030</strain>
        <tissue evidence="2">Blood</tissue>
    </source>
</reference>
<evidence type="ECO:0000259" key="1">
    <source>
        <dbReference type="PROSITE" id="PS50835"/>
    </source>
</evidence>
<dbReference type="EMBL" id="JAMKFB020000007">
    <property type="protein sequence ID" value="KAL0187964.1"/>
    <property type="molecule type" value="Genomic_DNA"/>
</dbReference>
<evidence type="ECO:0000313" key="2">
    <source>
        <dbReference type="EMBL" id="KAL0187964.1"/>
    </source>
</evidence>
<feature type="non-terminal residue" evidence="2">
    <location>
        <position position="49"/>
    </location>
</feature>
<dbReference type="InterPro" id="IPR013098">
    <property type="entry name" value="Ig_I-set"/>
</dbReference>
<gene>
    <name evidence="2" type="ORF">M9458_015063</name>
</gene>
<dbReference type="InterPro" id="IPR036179">
    <property type="entry name" value="Ig-like_dom_sf"/>
</dbReference>
<dbReference type="InterPro" id="IPR013783">
    <property type="entry name" value="Ig-like_fold"/>
</dbReference>
<sequence>SEEERTLEFLLEPQPVSKVVGESVLLPCVVTGYPTAYITWMHKDQLIEY</sequence>
<dbReference type="Proteomes" id="UP001529510">
    <property type="component" value="Unassembled WGS sequence"/>
</dbReference>
<organism evidence="2 3">
    <name type="scientific">Cirrhinus mrigala</name>
    <name type="common">Mrigala</name>
    <dbReference type="NCBI Taxonomy" id="683832"/>
    <lineage>
        <taxon>Eukaryota</taxon>
        <taxon>Metazoa</taxon>
        <taxon>Chordata</taxon>
        <taxon>Craniata</taxon>
        <taxon>Vertebrata</taxon>
        <taxon>Euteleostomi</taxon>
        <taxon>Actinopterygii</taxon>
        <taxon>Neopterygii</taxon>
        <taxon>Teleostei</taxon>
        <taxon>Ostariophysi</taxon>
        <taxon>Cypriniformes</taxon>
        <taxon>Cyprinidae</taxon>
        <taxon>Labeoninae</taxon>
        <taxon>Labeonini</taxon>
        <taxon>Cirrhinus</taxon>
    </lineage>
</organism>
<dbReference type="Gene3D" id="2.60.40.10">
    <property type="entry name" value="Immunoglobulins"/>
    <property type="match status" value="1"/>
</dbReference>
<keyword evidence="3" id="KW-1185">Reference proteome</keyword>
<feature type="domain" description="Ig-like" evidence="1">
    <location>
        <begin position="21"/>
        <end position="49"/>
    </location>
</feature>
<protein>
    <recommendedName>
        <fullName evidence="1">Ig-like domain-containing protein</fullName>
    </recommendedName>
</protein>
<evidence type="ECO:0000313" key="3">
    <source>
        <dbReference type="Proteomes" id="UP001529510"/>
    </source>
</evidence>
<name>A0ABD0QP78_CIRMR</name>